<dbReference type="AlphaFoldDB" id="V9TS04"/>
<dbReference type="EMBL" id="CP006745">
    <property type="protein sequence ID" value="AHC73351.1"/>
    <property type="molecule type" value="Genomic_DNA"/>
</dbReference>
<accession>V9TS04</accession>
<dbReference type="STRING" id="1401328.P856_113"/>
<dbReference type="PANTHER" id="PTHR12049">
    <property type="entry name" value="PROTEIN ARGININE METHYLTRANSFERASE NDUFAF7, MITOCHONDRIAL"/>
    <property type="match status" value="1"/>
</dbReference>
<dbReference type="Pfam" id="PF02636">
    <property type="entry name" value="Methyltransf_28"/>
    <property type="match status" value="1"/>
</dbReference>
<dbReference type="InterPro" id="IPR038375">
    <property type="entry name" value="NDUFAF7_sf"/>
</dbReference>
<dbReference type="InterPro" id="IPR029063">
    <property type="entry name" value="SAM-dependent_MTases_sf"/>
</dbReference>
<dbReference type="PATRIC" id="fig|1401328.3.peg.105"/>
<dbReference type="HOGENOM" id="CLU_024840_3_0_5"/>
<proteinExistence type="predicted"/>
<dbReference type="KEGG" id="efk:P856_113"/>
<keyword evidence="1" id="KW-0489">Methyltransferase</keyword>
<dbReference type="GO" id="GO:0032259">
    <property type="term" value="P:methylation"/>
    <property type="evidence" value="ECO:0007669"/>
    <property type="project" value="UniProtKB-KW"/>
</dbReference>
<evidence type="ECO:0000313" key="4">
    <source>
        <dbReference type="Proteomes" id="UP000018700"/>
    </source>
</evidence>
<sequence length="370" mass="40363">MCFAEGSFGLQLTILDYMRQRVEADGPMALSEVMKCTLTHPCFGYYATRNPLGALGDFVTAPEISQMFGELIGLWAVVSWQQIGSPRRFNFIELGPGSGMMMNDALRASQLVPDFHVALDLHLVEASLALRKIQKNSLAGYAPTWHNDVYSLPCGPSIIIANEFFDAMPITQLVRGSLGWHERRLSFDQQTKMPIWTVMAETSHLASLLHPKVLTTGQVGEIAEVSSFSLSIADALARRLVSEGGVALVIDYGYCNSALGDTLQAVKKHKFVDVLENLGQSDLTAHVDFAALSAAVNKAGAIAYGPITQSAFLLSLGIIQRTYNLMKKSNYKQARSIEAAMVRLIDSKAMGSLFKVSAWSGREVNLLPGL</sequence>
<dbReference type="PANTHER" id="PTHR12049:SF7">
    <property type="entry name" value="PROTEIN ARGININE METHYLTRANSFERASE NDUFAF7, MITOCHONDRIAL"/>
    <property type="match status" value="1"/>
</dbReference>
<dbReference type="InterPro" id="IPR003788">
    <property type="entry name" value="NDUFAF7"/>
</dbReference>
<reference evidence="3 4" key="1">
    <citation type="journal article" date="2013" name="PLoS ONE">
        <title>Bacterial endosymbiosis in a chordate host: long-term co-evolution and conservation of secondary metabolism.</title>
        <authorList>
            <person name="Kwan J.C."/>
            <person name="Schmidt E.W."/>
        </authorList>
    </citation>
    <scope>NUCLEOTIDE SEQUENCE [LARGE SCALE GENOMIC DNA]</scope>
    <source>
        <strain evidence="4">faulkneri L5</strain>
    </source>
</reference>
<keyword evidence="4" id="KW-1185">Reference proteome</keyword>
<dbReference type="SUPFAM" id="SSF53335">
    <property type="entry name" value="S-adenosyl-L-methionine-dependent methyltransferases"/>
    <property type="match status" value="1"/>
</dbReference>
<dbReference type="GO" id="GO:0035243">
    <property type="term" value="F:protein-arginine omega-N symmetric methyltransferase activity"/>
    <property type="evidence" value="ECO:0007669"/>
    <property type="project" value="TreeGrafter"/>
</dbReference>
<evidence type="ECO:0000256" key="2">
    <source>
        <dbReference type="ARBA" id="ARBA00022679"/>
    </source>
</evidence>
<dbReference type="Gene3D" id="3.40.50.12710">
    <property type="match status" value="1"/>
</dbReference>
<evidence type="ECO:0000256" key="1">
    <source>
        <dbReference type="ARBA" id="ARBA00022603"/>
    </source>
</evidence>
<name>V9TS04_9PROT</name>
<gene>
    <name evidence="3" type="primary">aby</name>
    <name evidence="3" type="ORF">P856_113</name>
</gene>
<dbReference type="Proteomes" id="UP000018700">
    <property type="component" value="Chromosome"/>
</dbReference>
<dbReference type="eggNOG" id="COG1565">
    <property type="taxonomic scope" value="Bacteria"/>
</dbReference>
<protein>
    <submittedName>
        <fullName evidence="3">Aby</fullName>
    </submittedName>
</protein>
<keyword evidence="2" id="KW-0808">Transferase</keyword>
<evidence type="ECO:0000313" key="3">
    <source>
        <dbReference type="EMBL" id="AHC73351.1"/>
    </source>
</evidence>
<organism evidence="3 4">
    <name type="scientific">Candidatus Endolissoclinum faulkneri L5</name>
    <dbReference type="NCBI Taxonomy" id="1401328"/>
    <lineage>
        <taxon>Bacteria</taxon>
        <taxon>Pseudomonadati</taxon>
        <taxon>Pseudomonadota</taxon>
        <taxon>Alphaproteobacteria</taxon>
        <taxon>Rhodospirillales</taxon>
        <taxon>Rhodospirillaceae</taxon>
        <taxon>Candidatus Endolissoclinum</taxon>
    </lineage>
</organism>